<dbReference type="Proteomes" id="UP001164929">
    <property type="component" value="Chromosome 3"/>
</dbReference>
<name>A0AAD6R8Z6_9ROSI</name>
<keyword evidence="2" id="KW-1185">Reference proteome</keyword>
<comment type="caution">
    <text evidence="1">The sequence shown here is derived from an EMBL/GenBank/DDBJ whole genome shotgun (WGS) entry which is preliminary data.</text>
</comment>
<accession>A0AAD6R8Z6</accession>
<gene>
    <name evidence="1" type="ORF">NC653_009457</name>
</gene>
<dbReference type="AlphaFoldDB" id="A0AAD6R8Z6"/>
<evidence type="ECO:0000313" key="1">
    <source>
        <dbReference type="EMBL" id="KAJ7004618.1"/>
    </source>
</evidence>
<proteinExistence type="predicted"/>
<evidence type="ECO:0000313" key="2">
    <source>
        <dbReference type="Proteomes" id="UP001164929"/>
    </source>
</evidence>
<dbReference type="EMBL" id="JAQIZT010000003">
    <property type="protein sequence ID" value="KAJ7004618.1"/>
    <property type="molecule type" value="Genomic_DNA"/>
</dbReference>
<reference evidence="1" key="1">
    <citation type="journal article" date="2023" name="Mol. Ecol. Resour.">
        <title>Chromosome-level genome assembly of a triploid poplar Populus alba 'Berolinensis'.</title>
        <authorList>
            <person name="Chen S."/>
            <person name="Yu Y."/>
            <person name="Wang X."/>
            <person name="Wang S."/>
            <person name="Zhang T."/>
            <person name="Zhou Y."/>
            <person name="He R."/>
            <person name="Meng N."/>
            <person name="Wang Y."/>
            <person name="Liu W."/>
            <person name="Liu Z."/>
            <person name="Liu J."/>
            <person name="Guo Q."/>
            <person name="Huang H."/>
            <person name="Sederoff R.R."/>
            <person name="Wang G."/>
            <person name="Qu G."/>
            <person name="Chen S."/>
        </authorList>
    </citation>
    <scope>NUCLEOTIDE SEQUENCE</scope>
    <source>
        <strain evidence="1">SC-2020</strain>
    </source>
</reference>
<protein>
    <submittedName>
        <fullName evidence="1">Uncharacterized protein</fullName>
    </submittedName>
</protein>
<organism evidence="1 2">
    <name type="scientific">Populus alba x Populus x berolinensis</name>
    <dbReference type="NCBI Taxonomy" id="444605"/>
    <lineage>
        <taxon>Eukaryota</taxon>
        <taxon>Viridiplantae</taxon>
        <taxon>Streptophyta</taxon>
        <taxon>Embryophyta</taxon>
        <taxon>Tracheophyta</taxon>
        <taxon>Spermatophyta</taxon>
        <taxon>Magnoliopsida</taxon>
        <taxon>eudicotyledons</taxon>
        <taxon>Gunneridae</taxon>
        <taxon>Pentapetalae</taxon>
        <taxon>rosids</taxon>
        <taxon>fabids</taxon>
        <taxon>Malpighiales</taxon>
        <taxon>Salicaceae</taxon>
        <taxon>Saliceae</taxon>
        <taxon>Populus</taxon>
    </lineage>
</organism>
<sequence>MAKVLPLCERGKHARPRSLDIERSPYTFLPGKNATWNGSIKHVGRVNGNLLNNLPQICLPPRSL</sequence>